<evidence type="ECO:0000259" key="1">
    <source>
        <dbReference type="Pfam" id="PF06826"/>
    </source>
</evidence>
<dbReference type="KEGG" id="bok:DM82_5796"/>
<reference evidence="2 3" key="1">
    <citation type="submission" date="2014-06" db="EMBL/GenBank/DDBJ databases">
        <authorList>
            <person name="Bishop-Lilly K.A."/>
            <person name="Broomall S.M."/>
            <person name="Chain P.S."/>
            <person name="Chertkov O."/>
            <person name="Coyne S.R."/>
            <person name="Daligault H.E."/>
            <person name="Davenport K.W."/>
            <person name="Erkkila T."/>
            <person name="Frey K.G."/>
            <person name="Gibbons H.S."/>
            <person name="Gu W."/>
            <person name="Jaissle J."/>
            <person name="Johnson S.L."/>
            <person name="Koroleva G.I."/>
            <person name="Ladner J.T."/>
            <person name="Lo C.-C."/>
            <person name="Minogue T.D."/>
            <person name="Munk C."/>
            <person name="Palacios G.F."/>
            <person name="Redden C.L."/>
            <person name="Rosenzweig C.N."/>
            <person name="Scholz M.B."/>
            <person name="Teshima H."/>
            <person name="Xu Y."/>
        </authorList>
    </citation>
    <scope>NUCLEOTIDE SEQUENCE [LARGE SCALE GENOMIC DNA]</scope>
    <source>
        <strain evidence="2 3">EO147</strain>
    </source>
</reference>
<keyword evidence="3" id="KW-1185">Reference proteome</keyword>
<organism evidence="2 3">
    <name type="scientific">Burkholderia oklahomensis</name>
    <dbReference type="NCBI Taxonomy" id="342113"/>
    <lineage>
        <taxon>Bacteria</taxon>
        <taxon>Pseudomonadati</taxon>
        <taxon>Pseudomonadota</taxon>
        <taxon>Betaproteobacteria</taxon>
        <taxon>Burkholderiales</taxon>
        <taxon>Burkholderiaceae</taxon>
        <taxon>Burkholderia</taxon>
        <taxon>pseudomallei group</taxon>
    </lineage>
</organism>
<protein>
    <submittedName>
        <fullName evidence="2">Permease Membrane Region family protein</fullName>
    </submittedName>
</protein>
<gene>
    <name evidence="2" type="ORF">DM82_5796</name>
</gene>
<dbReference type="AlphaFoldDB" id="A0AAI8BCU1"/>
<evidence type="ECO:0000313" key="2">
    <source>
        <dbReference type="EMBL" id="AIO69756.1"/>
    </source>
</evidence>
<proteinExistence type="predicted"/>
<dbReference type="EMBL" id="CP008727">
    <property type="protein sequence ID" value="AIO69756.1"/>
    <property type="molecule type" value="Genomic_DNA"/>
</dbReference>
<sequence>MLEGLLSDQPEIALFACLAAGHLIASVRVGPVSPRSVCGTLITALVIGQAGIRLDTDLKSIAFALFIFALGSTGEPRFFSNIRNGWRLGILSVTEVISVLAIAACTEMALHLDPGTASGLLAGAALSSARLPKRSRSSGCRPGKSRACRPTSRLHTAFAICSAC</sequence>
<accession>A0AAI8BCU1</accession>
<dbReference type="Pfam" id="PF06826">
    <property type="entry name" value="Asp-Al_Ex"/>
    <property type="match status" value="1"/>
</dbReference>
<dbReference type="Proteomes" id="UP000029424">
    <property type="component" value="Chromosome 2"/>
</dbReference>
<name>A0AAI8BCU1_9BURK</name>
<evidence type="ECO:0000313" key="3">
    <source>
        <dbReference type="Proteomes" id="UP000029424"/>
    </source>
</evidence>
<dbReference type="InterPro" id="IPR006512">
    <property type="entry name" value="YidE_YbjL"/>
</dbReference>
<feature type="domain" description="YidE/YbjL duplication" evidence="1">
    <location>
        <begin position="13"/>
        <end position="130"/>
    </location>
</feature>